<protein>
    <submittedName>
        <fullName evidence="3">Biphenyl 2,3-dioxygenase beta subunit</fullName>
    </submittedName>
</protein>
<dbReference type="PANTHER" id="PTHR41534">
    <property type="entry name" value="BLR3401 PROTEIN"/>
    <property type="match status" value="1"/>
</dbReference>
<dbReference type="InterPro" id="IPR000391">
    <property type="entry name" value="Rng_hydr_dOase-bsu"/>
</dbReference>
<gene>
    <name evidence="3" type="ORF">SAMN04488085_103116</name>
</gene>
<accession>A0A1I4BP79</accession>
<dbReference type="GO" id="GO:0019380">
    <property type="term" value="P:3-phenylpropionate catabolic process"/>
    <property type="evidence" value="ECO:0007669"/>
    <property type="project" value="TreeGrafter"/>
</dbReference>
<comment type="similarity">
    <text evidence="1">Belongs to the bacterial ring-hydroxylating dioxygenase beta subunit family.</text>
</comment>
<dbReference type="CDD" id="cd00667">
    <property type="entry name" value="ring_hydroxylating_dioxygenases_beta"/>
    <property type="match status" value="1"/>
</dbReference>
<sequence length="181" mass="21247">MTGILRATTTTSSTELQHEIEQFLYAEAALLDRRKLDDWFELMAPDVHYFMPVRSNRLQRELDQEVSGVGDIAHFDETHALLYQRVRRFRLGTAWAEDPPSRTRRLITNVRVAPTEDENEYTVESNFLAYRTRLEREQDMFVGQRTDLLRRSNTDLGWQIARRTILLDQATVLSKNISIFL</sequence>
<dbReference type="Proteomes" id="UP000199152">
    <property type="component" value="Unassembled WGS sequence"/>
</dbReference>
<dbReference type="GO" id="GO:0051213">
    <property type="term" value="F:dioxygenase activity"/>
    <property type="evidence" value="ECO:0007669"/>
    <property type="project" value="UniProtKB-KW"/>
</dbReference>
<dbReference type="Gene3D" id="3.10.450.50">
    <property type="match status" value="1"/>
</dbReference>
<dbReference type="AlphaFoldDB" id="A0A1I4BP79"/>
<evidence type="ECO:0000313" key="3">
    <source>
        <dbReference type="EMBL" id="SFK70007.1"/>
    </source>
</evidence>
<evidence type="ECO:0000256" key="2">
    <source>
        <dbReference type="ARBA" id="ARBA00023002"/>
    </source>
</evidence>
<dbReference type="InterPro" id="IPR032710">
    <property type="entry name" value="NTF2-like_dom_sf"/>
</dbReference>
<keyword evidence="2" id="KW-0560">Oxidoreductase</keyword>
<dbReference type="RefSeq" id="WP_091322196.1">
    <property type="nucleotide sequence ID" value="NZ_FOSW01000003.1"/>
</dbReference>
<evidence type="ECO:0000313" key="4">
    <source>
        <dbReference type="Proteomes" id="UP000199152"/>
    </source>
</evidence>
<name>A0A1I4BP79_9ACTN</name>
<keyword evidence="3" id="KW-0223">Dioxygenase</keyword>
<reference evidence="3 4" key="1">
    <citation type="submission" date="2016-10" db="EMBL/GenBank/DDBJ databases">
        <authorList>
            <person name="de Groot N.N."/>
        </authorList>
    </citation>
    <scope>NUCLEOTIDE SEQUENCE [LARGE SCALE GENOMIC DNA]</scope>
    <source>
        <strain evidence="3 4">DSM 45317</strain>
    </source>
</reference>
<keyword evidence="4" id="KW-1185">Reference proteome</keyword>
<evidence type="ECO:0000256" key="1">
    <source>
        <dbReference type="ARBA" id="ARBA00009570"/>
    </source>
</evidence>
<proteinExistence type="inferred from homology"/>
<dbReference type="STRING" id="504800.SAMN04488085_103116"/>
<dbReference type="Pfam" id="PF00866">
    <property type="entry name" value="Ring_hydroxyl_B"/>
    <property type="match status" value="1"/>
</dbReference>
<dbReference type="NCBIfam" id="NF007479">
    <property type="entry name" value="PRK10069.1"/>
    <property type="match status" value="1"/>
</dbReference>
<dbReference type="EMBL" id="FOSW01000003">
    <property type="protein sequence ID" value="SFK70007.1"/>
    <property type="molecule type" value="Genomic_DNA"/>
</dbReference>
<dbReference type="SUPFAM" id="SSF54427">
    <property type="entry name" value="NTF2-like"/>
    <property type="match status" value="1"/>
</dbReference>
<dbReference type="InParanoid" id="A0A1I4BP79"/>
<dbReference type="OrthoDB" id="3212009at2"/>
<dbReference type="PANTHER" id="PTHR41534:SF2">
    <property type="entry name" value="3-PHENYLPROPIONATE_CINNAMIC ACID DIOXYGENASE SUBUNIT BETA"/>
    <property type="match status" value="1"/>
</dbReference>
<organism evidence="3 4">
    <name type="scientific">Geodermatophilus ruber</name>
    <dbReference type="NCBI Taxonomy" id="504800"/>
    <lineage>
        <taxon>Bacteria</taxon>
        <taxon>Bacillati</taxon>
        <taxon>Actinomycetota</taxon>
        <taxon>Actinomycetes</taxon>
        <taxon>Geodermatophilales</taxon>
        <taxon>Geodermatophilaceae</taxon>
        <taxon>Geodermatophilus</taxon>
    </lineage>
</organism>